<dbReference type="PROSITE" id="PS50156">
    <property type="entry name" value="SSD"/>
    <property type="match status" value="1"/>
</dbReference>
<feature type="transmembrane region" description="Helical" evidence="10">
    <location>
        <begin position="153"/>
        <end position="179"/>
    </location>
</feature>
<gene>
    <name evidence="10" type="primary">secF</name>
    <name evidence="12" type="ORF">A2W59_00525</name>
</gene>
<dbReference type="HAMAP" id="MF_01464_B">
    <property type="entry name" value="SecF_B"/>
    <property type="match status" value="1"/>
</dbReference>
<evidence type="ECO:0000313" key="12">
    <source>
        <dbReference type="EMBL" id="OHA50525.1"/>
    </source>
</evidence>
<evidence type="ECO:0000256" key="4">
    <source>
        <dbReference type="ARBA" id="ARBA00022519"/>
    </source>
</evidence>
<comment type="similarity">
    <text evidence="10">Belongs to the SecD/SecF family. SecF subfamily.</text>
</comment>
<evidence type="ECO:0000256" key="9">
    <source>
        <dbReference type="ARBA" id="ARBA00023136"/>
    </source>
</evidence>
<dbReference type="Pfam" id="PF07549">
    <property type="entry name" value="Sec_GG"/>
    <property type="match status" value="1"/>
</dbReference>
<dbReference type="InterPro" id="IPR005665">
    <property type="entry name" value="SecF_bac"/>
</dbReference>
<dbReference type="AlphaFoldDB" id="A0A1G2PQA8"/>
<feature type="transmembrane region" description="Helical" evidence="10">
    <location>
        <begin position="122"/>
        <end position="141"/>
    </location>
</feature>
<evidence type="ECO:0000313" key="13">
    <source>
        <dbReference type="Proteomes" id="UP000178646"/>
    </source>
</evidence>
<dbReference type="PANTHER" id="PTHR30081:SF8">
    <property type="entry name" value="PROTEIN TRANSLOCASE SUBUNIT SECF"/>
    <property type="match status" value="1"/>
</dbReference>
<dbReference type="NCBIfam" id="TIGR00966">
    <property type="entry name" value="transloc_SecF"/>
    <property type="match status" value="1"/>
</dbReference>
<dbReference type="InterPro" id="IPR048634">
    <property type="entry name" value="SecD_SecF_C"/>
</dbReference>
<accession>A0A1G2PQA8</accession>
<reference evidence="12 13" key="1">
    <citation type="journal article" date="2016" name="Nat. Commun.">
        <title>Thousands of microbial genomes shed light on interconnected biogeochemical processes in an aquifer system.</title>
        <authorList>
            <person name="Anantharaman K."/>
            <person name="Brown C.T."/>
            <person name="Hug L.A."/>
            <person name="Sharon I."/>
            <person name="Castelle C.J."/>
            <person name="Probst A.J."/>
            <person name="Thomas B.C."/>
            <person name="Singh A."/>
            <person name="Wilkins M.J."/>
            <person name="Karaoz U."/>
            <person name="Brodie E.L."/>
            <person name="Williams K.H."/>
            <person name="Hubbard S.S."/>
            <person name="Banfield J.F."/>
        </authorList>
    </citation>
    <scope>NUCLEOTIDE SEQUENCE [LARGE SCALE GENOMIC DNA]</scope>
</reference>
<keyword evidence="2 10" id="KW-0813">Transport</keyword>
<comment type="subcellular location">
    <subcellularLocation>
        <location evidence="1 10">Cell membrane</location>
        <topology evidence="1 10">Multi-pass membrane protein</topology>
    </subcellularLocation>
</comment>
<dbReference type="Gene3D" id="1.20.1640.10">
    <property type="entry name" value="Multidrug efflux transporter AcrB transmembrane domain"/>
    <property type="match status" value="1"/>
</dbReference>
<dbReference type="SUPFAM" id="SSF82866">
    <property type="entry name" value="Multidrug efflux transporter AcrB transmembrane domain"/>
    <property type="match status" value="1"/>
</dbReference>
<keyword evidence="8 10" id="KW-0811">Translocation</keyword>
<name>A0A1G2PQA8_9BACT</name>
<evidence type="ECO:0000256" key="6">
    <source>
        <dbReference type="ARBA" id="ARBA00022927"/>
    </source>
</evidence>
<keyword evidence="7 10" id="KW-1133">Transmembrane helix</keyword>
<dbReference type="PRINTS" id="PR01755">
    <property type="entry name" value="SECFTRNLCASE"/>
</dbReference>
<dbReference type="EMBL" id="MHSU01000015">
    <property type="protein sequence ID" value="OHA50525.1"/>
    <property type="molecule type" value="Genomic_DNA"/>
</dbReference>
<keyword evidence="5 10" id="KW-0812">Transmembrane</keyword>
<feature type="transmembrane region" description="Helical" evidence="10">
    <location>
        <begin position="9"/>
        <end position="26"/>
    </location>
</feature>
<dbReference type="GO" id="GO:0043952">
    <property type="term" value="P:protein transport by the Sec complex"/>
    <property type="evidence" value="ECO:0007669"/>
    <property type="project" value="UniProtKB-UniRule"/>
</dbReference>
<protein>
    <recommendedName>
        <fullName evidence="10">Protein-export membrane protein SecF</fullName>
    </recommendedName>
</protein>
<keyword evidence="9 10" id="KW-0472">Membrane</keyword>
<evidence type="ECO:0000256" key="2">
    <source>
        <dbReference type="ARBA" id="ARBA00022448"/>
    </source>
</evidence>
<dbReference type="GO" id="GO:0015450">
    <property type="term" value="F:protein-transporting ATPase activity"/>
    <property type="evidence" value="ECO:0007669"/>
    <property type="project" value="InterPro"/>
</dbReference>
<comment type="subunit">
    <text evidence="10">Forms a complex with SecD. Part of the essential Sec protein translocation apparatus which comprises SecA, SecYEG and auxiliary proteins SecDF. Other proteins may also be involved.</text>
</comment>
<dbReference type="PANTHER" id="PTHR30081">
    <property type="entry name" value="PROTEIN-EXPORT MEMBRANE PROTEIN SEC"/>
    <property type="match status" value="1"/>
</dbReference>
<dbReference type="InterPro" id="IPR022813">
    <property type="entry name" value="SecD/SecF_arch_bac"/>
</dbReference>
<evidence type="ECO:0000256" key="5">
    <source>
        <dbReference type="ARBA" id="ARBA00022692"/>
    </source>
</evidence>
<organism evidence="12 13">
    <name type="scientific">Candidatus Terrybacteria bacterium RIFCSPHIGHO2_02_41_19</name>
    <dbReference type="NCBI Taxonomy" id="1802364"/>
    <lineage>
        <taxon>Bacteria</taxon>
        <taxon>Candidatus Terryibacteriota</taxon>
    </lineage>
</organism>
<evidence type="ECO:0000256" key="8">
    <source>
        <dbReference type="ARBA" id="ARBA00023010"/>
    </source>
</evidence>
<feature type="domain" description="SSD" evidence="11">
    <location>
        <begin position="122"/>
        <end position="287"/>
    </location>
</feature>
<feature type="transmembrane region" description="Helical" evidence="10">
    <location>
        <begin position="261"/>
        <end position="286"/>
    </location>
</feature>
<dbReference type="InterPro" id="IPR000731">
    <property type="entry name" value="SSD"/>
</dbReference>
<comment type="function">
    <text evidence="10">Part of the Sec protein translocase complex. Interacts with the SecYEG preprotein conducting channel. SecDF uses the proton motive force (PMF) to complete protein translocation after the ATP-dependent function of SecA.</text>
</comment>
<feature type="transmembrane region" description="Helical" evidence="10">
    <location>
        <begin position="238"/>
        <end position="255"/>
    </location>
</feature>
<evidence type="ECO:0000256" key="10">
    <source>
        <dbReference type="HAMAP-Rule" id="MF_01464"/>
    </source>
</evidence>
<comment type="caution">
    <text evidence="12">The sequence shown here is derived from an EMBL/GenBank/DDBJ whole genome shotgun (WGS) entry which is preliminary data.</text>
</comment>
<dbReference type="GO" id="GO:0005886">
    <property type="term" value="C:plasma membrane"/>
    <property type="evidence" value="ECO:0007669"/>
    <property type="project" value="UniProtKB-SubCell"/>
</dbReference>
<sequence>MFIIKHRKIWYAFSLLIVVASLFSMFKFGLKQGIDFTGGALLEVEYAAKPDAFAVKQKIESLSLGSAVVQPSGEKNIIVRMKDLTEEQHQKVLSASLSVGQGKEIRFDSIGPVIGKELKKKSITAIILVIVMIVLYIAFAFRKVSQPVNSFYYGLMAVVALIHDVTLPAGVFAVLGHYYGVEVDTLFVTALLTVLGFSVHDTIVVFDRIRENLRNNGNKNNFETVVGASVSQTIGRSINTSLTVILVLLAIFFLGGESTKYFSLALLIGVAIGTYSSIFLASPLLVTLQKLKNRKN</sequence>
<dbReference type="GO" id="GO:0006605">
    <property type="term" value="P:protein targeting"/>
    <property type="evidence" value="ECO:0007669"/>
    <property type="project" value="UniProtKB-UniRule"/>
</dbReference>
<evidence type="ECO:0000256" key="7">
    <source>
        <dbReference type="ARBA" id="ARBA00022989"/>
    </source>
</evidence>
<evidence type="ECO:0000256" key="1">
    <source>
        <dbReference type="ARBA" id="ARBA00004651"/>
    </source>
</evidence>
<evidence type="ECO:0000259" key="11">
    <source>
        <dbReference type="PROSITE" id="PS50156"/>
    </source>
</evidence>
<evidence type="ECO:0000256" key="3">
    <source>
        <dbReference type="ARBA" id="ARBA00022475"/>
    </source>
</evidence>
<feature type="transmembrane region" description="Helical" evidence="10">
    <location>
        <begin position="185"/>
        <end position="206"/>
    </location>
</feature>
<keyword evidence="3 10" id="KW-1003">Cell membrane</keyword>
<dbReference type="InterPro" id="IPR022645">
    <property type="entry name" value="SecD/SecF_bac"/>
</dbReference>
<dbReference type="Pfam" id="PF02355">
    <property type="entry name" value="SecD_SecF_C"/>
    <property type="match status" value="1"/>
</dbReference>
<dbReference type="GO" id="GO:0065002">
    <property type="term" value="P:intracellular protein transmembrane transport"/>
    <property type="evidence" value="ECO:0007669"/>
    <property type="project" value="UniProtKB-UniRule"/>
</dbReference>
<proteinExistence type="inferred from homology"/>
<keyword evidence="4" id="KW-0997">Cell inner membrane</keyword>
<dbReference type="InterPro" id="IPR022646">
    <property type="entry name" value="SecD/SecF_CS"/>
</dbReference>
<dbReference type="Proteomes" id="UP000178646">
    <property type="component" value="Unassembled WGS sequence"/>
</dbReference>
<keyword evidence="6 10" id="KW-0653">Protein transport</keyword>